<dbReference type="GO" id="GO:0005739">
    <property type="term" value="C:mitochondrion"/>
    <property type="evidence" value="ECO:0007669"/>
    <property type="project" value="TreeGrafter"/>
</dbReference>
<dbReference type="OrthoDB" id="548867at2759"/>
<comment type="caution">
    <text evidence="3">The sequence shown here is derived from an EMBL/GenBank/DDBJ whole genome shotgun (WGS) entry which is preliminary data.</text>
</comment>
<accession>A0A2B7WUL4</accession>
<evidence type="ECO:0000313" key="3">
    <source>
        <dbReference type="EMBL" id="PGH00191.1"/>
    </source>
</evidence>
<name>A0A2B7WUL4_POLH7</name>
<dbReference type="EMBL" id="PDNA01000257">
    <property type="protein sequence ID" value="PGH00191.1"/>
    <property type="molecule type" value="Genomic_DNA"/>
</dbReference>
<protein>
    <submittedName>
        <fullName evidence="3">Uncharacterized protein</fullName>
    </submittedName>
</protein>
<dbReference type="AlphaFoldDB" id="A0A2B7WUL4"/>
<reference evidence="3 4" key="1">
    <citation type="submission" date="2017-10" db="EMBL/GenBank/DDBJ databases">
        <title>Comparative genomics in systemic dimorphic fungi from Ajellomycetaceae.</title>
        <authorList>
            <person name="Munoz J.F."/>
            <person name="Mcewen J.G."/>
            <person name="Clay O.K."/>
            <person name="Cuomo C.A."/>
        </authorList>
    </citation>
    <scope>NUCLEOTIDE SEQUENCE [LARGE SCALE GENOMIC DNA]</scope>
    <source>
        <strain evidence="3 4">UAMH7299</strain>
    </source>
</reference>
<dbReference type="Proteomes" id="UP000224634">
    <property type="component" value="Unassembled WGS sequence"/>
</dbReference>
<proteinExistence type="predicted"/>
<gene>
    <name evidence="3" type="ORF">AJ80_09199</name>
</gene>
<evidence type="ECO:0000256" key="2">
    <source>
        <dbReference type="ARBA" id="ARBA00022840"/>
    </source>
</evidence>
<dbReference type="GO" id="GO:0016887">
    <property type="term" value="F:ATP hydrolysis activity"/>
    <property type="evidence" value="ECO:0007669"/>
    <property type="project" value="InterPro"/>
</dbReference>
<organism evidence="3 4">
    <name type="scientific">Polytolypa hystricis (strain UAMH7299)</name>
    <dbReference type="NCBI Taxonomy" id="1447883"/>
    <lineage>
        <taxon>Eukaryota</taxon>
        <taxon>Fungi</taxon>
        <taxon>Dikarya</taxon>
        <taxon>Ascomycota</taxon>
        <taxon>Pezizomycotina</taxon>
        <taxon>Eurotiomycetes</taxon>
        <taxon>Eurotiomycetidae</taxon>
        <taxon>Onygenales</taxon>
        <taxon>Onygenales incertae sedis</taxon>
        <taxon>Polytolypa</taxon>
    </lineage>
</organism>
<keyword evidence="2" id="KW-0067">ATP-binding</keyword>
<keyword evidence="1" id="KW-0547">Nucleotide-binding</keyword>
<dbReference type="GO" id="GO:0006515">
    <property type="term" value="P:protein quality control for misfolded or incompletely synthesized proteins"/>
    <property type="evidence" value="ECO:0007669"/>
    <property type="project" value="TreeGrafter"/>
</dbReference>
<dbReference type="PANTHER" id="PTHR12169:SF6">
    <property type="entry name" value="AFG1-LIKE ATPASE"/>
    <property type="match status" value="1"/>
</dbReference>
<dbReference type="GO" id="GO:0005524">
    <property type="term" value="F:ATP binding"/>
    <property type="evidence" value="ECO:0007669"/>
    <property type="project" value="UniProtKB-KW"/>
</dbReference>
<sequence length="77" mass="8503">MRALMDDLGLSMSALKATSIFSGDEERFAFARALSRLVEMESVEWVERLVRERERVAGQRTVGGQGEGKEEAVVGSL</sequence>
<evidence type="ECO:0000256" key="1">
    <source>
        <dbReference type="ARBA" id="ARBA00022741"/>
    </source>
</evidence>
<dbReference type="PANTHER" id="PTHR12169">
    <property type="entry name" value="ATPASE N2B"/>
    <property type="match status" value="1"/>
</dbReference>
<evidence type="ECO:0000313" key="4">
    <source>
        <dbReference type="Proteomes" id="UP000224634"/>
    </source>
</evidence>
<keyword evidence="4" id="KW-1185">Reference proteome</keyword>
<dbReference type="STRING" id="1447883.A0A2B7WUL4"/>
<dbReference type="InterPro" id="IPR005654">
    <property type="entry name" value="ATPase_AFG1-like"/>
</dbReference>